<proteinExistence type="predicted"/>
<feature type="region of interest" description="Disordered" evidence="1">
    <location>
        <begin position="133"/>
        <end position="152"/>
    </location>
</feature>
<dbReference type="PANTHER" id="PTHR12984">
    <property type="entry name" value="SCY1-RELATED S/T PROTEIN KINASE-LIKE"/>
    <property type="match status" value="1"/>
</dbReference>
<comment type="caution">
    <text evidence="2">The sequence shown here is derived from an EMBL/GenBank/DDBJ whole genome shotgun (WGS) entry which is preliminary data.</text>
</comment>
<dbReference type="InterPro" id="IPR051177">
    <property type="entry name" value="CIK-Related_Protein"/>
</dbReference>
<evidence type="ECO:0000313" key="3">
    <source>
        <dbReference type="Proteomes" id="UP000265618"/>
    </source>
</evidence>
<dbReference type="AlphaFoldDB" id="A0A9K3GN75"/>
<dbReference type="SUPFAM" id="SSF56112">
    <property type="entry name" value="Protein kinase-like (PK-like)"/>
    <property type="match status" value="1"/>
</dbReference>
<organism evidence="2 3">
    <name type="scientific">Kipferlia bialata</name>
    <dbReference type="NCBI Taxonomy" id="797122"/>
    <lineage>
        <taxon>Eukaryota</taxon>
        <taxon>Metamonada</taxon>
        <taxon>Carpediemonas-like organisms</taxon>
        <taxon>Kipferlia</taxon>
    </lineage>
</organism>
<dbReference type="OrthoDB" id="79687at2759"/>
<dbReference type="EMBL" id="BDIP01004714">
    <property type="protein sequence ID" value="GIQ89127.1"/>
    <property type="molecule type" value="Genomic_DNA"/>
</dbReference>
<dbReference type="Gene3D" id="3.30.200.20">
    <property type="entry name" value="Phosphorylase Kinase, domain 1"/>
    <property type="match status" value="1"/>
</dbReference>
<evidence type="ECO:0008006" key="4">
    <source>
        <dbReference type="Google" id="ProtNLM"/>
    </source>
</evidence>
<dbReference type="Proteomes" id="UP000265618">
    <property type="component" value="Unassembled WGS sequence"/>
</dbReference>
<dbReference type="PANTHER" id="PTHR12984:SF6">
    <property type="entry name" value="SCY1-LIKE PROTEIN 2"/>
    <property type="match status" value="1"/>
</dbReference>
<accession>A0A9K3GN75</accession>
<evidence type="ECO:0000256" key="1">
    <source>
        <dbReference type="SAM" id="MobiDB-lite"/>
    </source>
</evidence>
<reference evidence="2 3" key="1">
    <citation type="journal article" date="2018" name="PLoS ONE">
        <title>The draft genome of Kipferlia bialata reveals reductive genome evolution in fornicate parasites.</title>
        <authorList>
            <person name="Tanifuji G."/>
            <person name="Takabayashi S."/>
            <person name="Kume K."/>
            <person name="Takagi M."/>
            <person name="Nakayama T."/>
            <person name="Kamikawa R."/>
            <person name="Inagaki Y."/>
            <person name="Hashimoto T."/>
        </authorList>
    </citation>
    <scope>NUCLEOTIDE SEQUENCE [LARGE SCALE GENOMIC DNA]</scope>
    <source>
        <strain evidence="2">NY0173</strain>
    </source>
</reference>
<gene>
    <name evidence="2" type="ORF">KIPB_011526</name>
</gene>
<sequence length="180" mass="19845">MGILNSISNIGSRSALKKLAKAYALDYNPTTFGGSFGVWQVFSATHRKSHHPVSVWALDKAAVKKAWFKHDPDMFLVFLNIVKGDADIMARYTQPTILKVMEACKESASHLCYVTEPVLCTLADCQHRSGYAPMATGEDERDPEGIVGKGLPKDLSDRLHPQQIRIGMACILEALSFLHA</sequence>
<dbReference type="InterPro" id="IPR011009">
    <property type="entry name" value="Kinase-like_dom_sf"/>
</dbReference>
<name>A0A9K3GN75_9EUKA</name>
<protein>
    <recommendedName>
        <fullName evidence="4">Protein kinase domain-containing protein</fullName>
    </recommendedName>
</protein>
<keyword evidence="3" id="KW-1185">Reference proteome</keyword>
<evidence type="ECO:0000313" key="2">
    <source>
        <dbReference type="EMBL" id="GIQ89127.1"/>
    </source>
</evidence>
<feature type="non-terminal residue" evidence="2">
    <location>
        <position position="180"/>
    </location>
</feature>